<evidence type="ECO:0000256" key="2">
    <source>
        <dbReference type="SAM" id="MobiDB-lite"/>
    </source>
</evidence>
<feature type="region of interest" description="Disordered" evidence="2">
    <location>
        <begin position="158"/>
        <end position="191"/>
    </location>
</feature>
<dbReference type="Proteomes" id="UP000270291">
    <property type="component" value="Unassembled WGS sequence"/>
</dbReference>
<evidence type="ECO:0000313" key="5">
    <source>
        <dbReference type="Proteomes" id="UP000270291"/>
    </source>
</evidence>
<comment type="similarity">
    <text evidence="1">Belongs to the myoviridae tail sheath protein family.</text>
</comment>
<feature type="compositionally biased region" description="Basic and acidic residues" evidence="2">
    <location>
        <begin position="158"/>
        <end position="174"/>
    </location>
</feature>
<dbReference type="Gene3D" id="3.40.50.11780">
    <property type="match status" value="1"/>
</dbReference>
<gene>
    <name evidence="4" type="ORF">EI293_11180</name>
</gene>
<name>A0A428KAA7_9BACT</name>
<accession>A0A428KAA7</accession>
<evidence type="ECO:0000259" key="3">
    <source>
        <dbReference type="Pfam" id="PF17482"/>
    </source>
</evidence>
<dbReference type="Pfam" id="PF17482">
    <property type="entry name" value="Phage_sheath_1C"/>
    <property type="match status" value="1"/>
</dbReference>
<dbReference type="InterPro" id="IPR020287">
    <property type="entry name" value="Tail_sheath_C"/>
</dbReference>
<feature type="domain" description="Tail sheath protein C-terminal" evidence="3">
    <location>
        <begin position="493"/>
        <end position="599"/>
    </location>
</feature>
<reference evidence="4 5" key="1">
    <citation type="submission" date="2018-12" db="EMBL/GenBank/DDBJ databases">
        <authorList>
            <person name="Feng G."/>
            <person name="Zhu H."/>
        </authorList>
    </citation>
    <scope>NUCLEOTIDE SEQUENCE [LARGE SCALE GENOMIC DNA]</scope>
    <source>
        <strain evidence="4 5">LMG 26000</strain>
    </source>
</reference>
<dbReference type="OrthoDB" id="9767864at2"/>
<evidence type="ECO:0000256" key="1">
    <source>
        <dbReference type="ARBA" id="ARBA00008005"/>
    </source>
</evidence>
<keyword evidence="5" id="KW-1185">Reference proteome</keyword>
<feature type="compositionally biased region" description="Low complexity" evidence="2">
    <location>
        <begin position="182"/>
        <end position="191"/>
    </location>
</feature>
<dbReference type="PANTHER" id="PTHR35861">
    <property type="match status" value="1"/>
</dbReference>
<protein>
    <submittedName>
        <fullName evidence="4">Phage tail sheath family protein</fullName>
    </submittedName>
</protein>
<dbReference type="RefSeq" id="WP_125437617.1">
    <property type="nucleotide sequence ID" value="NZ_RWIU01000003.1"/>
</dbReference>
<comment type="caution">
    <text evidence="4">The sequence shown here is derived from an EMBL/GenBank/DDBJ whole genome shotgun (WGS) entry which is preliminary data.</text>
</comment>
<dbReference type="PANTHER" id="PTHR35861:SF1">
    <property type="entry name" value="PHAGE TAIL SHEATH PROTEIN"/>
    <property type="match status" value="1"/>
</dbReference>
<evidence type="ECO:0000313" key="4">
    <source>
        <dbReference type="EMBL" id="RSK43450.1"/>
    </source>
</evidence>
<dbReference type="AlphaFoldDB" id="A0A428KAA7"/>
<dbReference type="InterPro" id="IPR052042">
    <property type="entry name" value="Tail_sheath_structural"/>
</dbReference>
<sequence length="604" mass="66055">MEQQTPGVYINEINAFPNSVVEVATAIPVFIGYTAKANYNGEDLGSRPQRVTSLKEYETYFGQGNTPLFDLTKLEGATTVASLGADLAVQPMPLQISNLEEYNATTAVLTKYALTPEQDEVYYLYNNIRLFYQNGGATCYIISIGEYAGTTIGGQDKEDIKTDANPKAEDDAKGGAKKTGTDPDATPAAAPKAPKDLFLDAIASLVYEQEPTMVVCPDALRLTSEEYYTVAQAMLGHCNATQRCVALLDVYKGAVTDPLVLNSDDKEKNPIVAFRNGVSTNYLKYGVGYFPWVVTTVVNAIETSFLNLKKELLDKFVAMADAAVTSTQASLDEEPAEGQPPISPAERAKRTDMLRFFTNYAGVVKEAQTLYAVEELKRDLTFELNVIRVHNALLASSLDYKRLIDNITRYRNTLPVAAAMAGVYTAVDANRGVWKAPANVGLNSVVAPTVNLSDNDQARLNVDAATGKSVNAIRPFPGLGVLVWGARTLDGNSQDWRYVNVRRTMIMLEQSIKLASRAYVFEPNDNNTWVKVQSMISSFLFNQWKQGALAGSKPEDAYSVAVGLGTTMTGDDVLNGYMNVFIKVAISRPAEFIVLSFQQQMQKS</sequence>
<proteinExistence type="inferred from homology"/>
<organism evidence="4 5">
    <name type="scientific">Hymenobacter perfusus</name>
    <dbReference type="NCBI Taxonomy" id="1236770"/>
    <lineage>
        <taxon>Bacteria</taxon>
        <taxon>Pseudomonadati</taxon>
        <taxon>Bacteroidota</taxon>
        <taxon>Cytophagia</taxon>
        <taxon>Cytophagales</taxon>
        <taxon>Hymenobacteraceae</taxon>
        <taxon>Hymenobacter</taxon>
    </lineage>
</organism>
<dbReference type="EMBL" id="RWIU01000003">
    <property type="protein sequence ID" value="RSK43450.1"/>
    <property type="molecule type" value="Genomic_DNA"/>
</dbReference>